<proteinExistence type="predicted"/>
<protein>
    <recommendedName>
        <fullName evidence="1">DUF7979 domain-containing protein</fullName>
    </recommendedName>
</protein>
<dbReference type="PATRIC" id="fig|662479.7.peg.982"/>
<accession>M0IK67</accession>
<reference evidence="2 3" key="1">
    <citation type="journal article" date="2014" name="PLoS Genet.">
        <title>Phylogenetically driven sequencing of extremely halophilic archaea reveals strategies for static and dynamic osmo-response.</title>
        <authorList>
            <person name="Becker E.A."/>
            <person name="Seitzer P.M."/>
            <person name="Tritt A."/>
            <person name="Larsen D."/>
            <person name="Krusor M."/>
            <person name="Yao A.I."/>
            <person name="Wu D."/>
            <person name="Madern D."/>
            <person name="Eisen J.A."/>
            <person name="Darling A.E."/>
            <person name="Facciotti M.T."/>
        </authorList>
    </citation>
    <scope>NUCLEOTIDE SEQUENCE [LARGE SCALE GENOMIC DNA]</scope>
    <source>
        <strain evidence="2 3">ATCC BAA-1512</strain>
    </source>
</reference>
<dbReference type="InterPro" id="IPR058285">
    <property type="entry name" value="DUF7979"/>
</dbReference>
<evidence type="ECO:0000313" key="3">
    <source>
        <dbReference type="Proteomes" id="UP000011550"/>
    </source>
</evidence>
<dbReference type="OrthoDB" id="252054at2157"/>
<organism evidence="2 3">
    <name type="scientific">Haloferax mucosum ATCC BAA-1512</name>
    <dbReference type="NCBI Taxonomy" id="662479"/>
    <lineage>
        <taxon>Archaea</taxon>
        <taxon>Methanobacteriati</taxon>
        <taxon>Methanobacteriota</taxon>
        <taxon>Stenosarchaea group</taxon>
        <taxon>Halobacteria</taxon>
        <taxon>Halobacteriales</taxon>
        <taxon>Haloferacaceae</taxon>
        <taxon>Haloferax</taxon>
    </lineage>
</organism>
<evidence type="ECO:0000259" key="1">
    <source>
        <dbReference type="Pfam" id="PF25934"/>
    </source>
</evidence>
<dbReference type="RefSeq" id="WP_008318754.1">
    <property type="nucleotide sequence ID" value="NZ_AOLN01000007.1"/>
</dbReference>
<evidence type="ECO:0000313" key="2">
    <source>
        <dbReference type="EMBL" id="ELZ96432.1"/>
    </source>
</evidence>
<name>M0IK67_9EURY</name>
<dbReference type="Pfam" id="PF25934">
    <property type="entry name" value="DUF7979"/>
    <property type="match status" value="2"/>
</dbReference>
<feature type="domain" description="DUF7979" evidence="1">
    <location>
        <begin position="5"/>
        <end position="76"/>
    </location>
</feature>
<dbReference type="AlphaFoldDB" id="M0IK67"/>
<dbReference type="EMBL" id="AOLN01000007">
    <property type="protein sequence ID" value="ELZ96432.1"/>
    <property type="molecule type" value="Genomic_DNA"/>
</dbReference>
<feature type="domain" description="DUF7979" evidence="1">
    <location>
        <begin position="85"/>
        <end position="154"/>
    </location>
</feature>
<sequence>MTPTASPTTTVESTKVVKYSKLNSGQQAAFEDAIRDEAHFVPDSPYINDSAGYANVDSDPFREHDYVRYKGVIYRTSVTWGDLYATYTIRASVGSPGDDDTVVTFESLPADIQDEVKTALTEGEYFAPVGKWDVLPEVLQDVDYVRYENQTYEMSHIVGDAPSEVLTAEKVG</sequence>
<gene>
    <name evidence="2" type="ORF">C440_04773</name>
</gene>
<dbReference type="Proteomes" id="UP000011550">
    <property type="component" value="Unassembled WGS sequence"/>
</dbReference>
<keyword evidence="3" id="KW-1185">Reference proteome</keyword>
<comment type="caution">
    <text evidence="2">The sequence shown here is derived from an EMBL/GenBank/DDBJ whole genome shotgun (WGS) entry which is preliminary data.</text>
</comment>